<proteinExistence type="predicted"/>
<dbReference type="PANTHER" id="PTHR40630:SF1">
    <property type="entry name" value="DNA-BINDING PROTEIN"/>
    <property type="match status" value="1"/>
</dbReference>
<evidence type="ECO:0000313" key="2">
    <source>
        <dbReference type="Proteomes" id="UP001183390"/>
    </source>
</evidence>
<dbReference type="EMBL" id="JAVREP010000001">
    <property type="protein sequence ID" value="MDT0326867.1"/>
    <property type="molecule type" value="Genomic_DNA"/>
</dbReference>
<gene>
    <name evidence="1" type="ORF">RM479_00380</name>
</gene>
<dbReference type="InterPro" id="IPR021487">
    <property type="entry name" value="DUF3140"/>
</dbReference>
<comment type="caution">
    <text evidence="1">The sequence shown here is derived from an EMBL/GenBank/DDBJ whole genome shotgun (WGS) entry which is preliminary data.</text>
</comment>
<dbReference type="RefSeq" id="WP_311509636.1">
    <property type="nucleotide sequence ID" value="NZ_JAVREP010000001.1"/>
</dbReference>
<evidence type="ECO:0000313" key="1">
    <source>
        <dbReference type="EMBL" id="MDT0326867.1"/>
    </source>
</evidence>
<protein>
    <submittedName>
        <fullName evidence="1">DUF3140 domain-containing protein</fullName>
    </submittedName>
</protein>
<dbReference type="PANTHER" id="PTHR40630">
    <property type="entry name" value="POSSIBLE DNA-BINDING PROTEIN"/>
    <property type="match status" value="1"/>
</dbReference>
<sequence length="122" mass="14056">MAEHDDRVDALWDAFHSAVNMSGEELREWLLTDASGEEAFERPDPDLGVSVRGEEVVSVLRKRRTDVTDADLDLMEQVTGYVRERLAEPRRQDARWRRSLLSVGHDPLRPDSVRPDEEDLED</sequence>
<accession>A0ABU2M2L7</accession>
<organism evidence="1 2">
    <name type="scientific">Nocardiopsis lambiniae</name>
    <dbReference type="NCBI Taxonomy" id="3075539"/>
    <lineage>
        <taxon>Bacteria</taxon>
        <taxon>Bacillati</taxon>
        <taxon>Actinomycetota</taxon>
        <taxon>Actinomycetes</taxon>
        <taxon>Streptosporangiales</taxon>
        <taxon>Nocardiopsidaceae</taxon>
        <taxon>Nocardiopsis</taxon>
    </lineage>
</organism>
<reference evidence="2" key="1">
    <citation type="submission" date="2023-07" db="EMBL/GenBank/DDBJ databases">
        <title>30 novel species of actinomycetes from the DSMZ collection.</title>
        <authorList>
            <person name="Nouioui I."/>
        </authorList>
    </citation>
    <scope>NUCLEOTIDE SEQUENCE [LARGE SCALE GENOMIC DNA]</scope>
    <source>
        <strain evidence="2">DSM 44743</strain>
    </source>
</reference>
<keyword evidence="2" id="KW-1185">Reference proteome</keyword>
<dbReference type="Pfam" id="PF11338">
    <property type="entry name" value="DUF3140"/>
    <property type="match status" value="1"/>
</dbReference>
<dbReference type="Proteomes" id="UP001183390">
    <property type="component" value="Unassembled WGS sequence"/>
</dbReference>
<name>A0ABU2M2L7_9ACTN</name>